<dbReference type="PROSITE" id="PS51898">
    <property type="entry name" value="TYR_RECOMBINASE"/>
    <property type="match status" value="1"/>
</dbReference>
<dbReference type="InterPro" id="IPR050808">
    <property type="entry name" value="Phage_Integrase"/>
</dbReference>
<dbReference type="CDD" id="cd00801">
    <property type="entry name" value="INT_P4_C"/>
    <property type="match status" value="1"/>
</dbReference>
<comment type="similarity">
    <text evidence="1">Belongs to the 'phage' integrase family.</text>
</comment>
<dbReference type="Pfam" id="PF00589">
    <property type="entry name" value="Phage_integrase"/>
    <property type="match status" value="1"/>
</dbReference>
<proteinExistence type="inferred from homology"/>
<dbReference type="InterPro" id="IPR025166">
    <property type="entry name" value="Integrase_DNA_bind_dom"/>
</dbReference>
<dbReference type="PANTHER" id="PTHR30629:SF2">
    <property type="entry name" value="PROPHAGE INTEGRASE INTS-RELATED"/>
    <property type="match status" value="1"/>
</dbReference>
<dbReference type="EMBL" id="FNBW01000001">
    <property type="protein sequence ID" value="SDF15463.1"/>
    <property type="molecule type" value="Genomic_DNA"/>
</dbReference>
<evidence type="ECO:0000313" key="8">
    <source>
        <dbReference type="Proteomes" id="UP000198615"/>
    </source>
</evidence>
<keyword evidence="8" id="KW-1185">Reference proteome</keyword>
<comment type="caution">
    <text evidence="7">The sequence shown here is derived from an EMBL/GenBank/DDBJ whole genome shotgun (WGS) entry which is preliminary data.</text>
</comment>
<gene>
    <name evidence="7" type="ORF">SAMN05660686_00486</name>
</gene>
<evidence type="ECO:0000313" key="7">
    <source>
        <dbReference type="EMBL" id="SDF15463.1"/>
    </source>
</evidence>
<dbReference type="Proteomes" id="UP000198615">
    <property type="component" value="Unassembled WGS sequence"/>
</dbReference>
<protein>
    <submittedName>
        <fullName evidence="7">Site-specific recombinase XerD</fullName>
    </submittedName>
</protein>
<dbReference type="Gene3D" id="3.30.160.390">
    <property type="entry name" value="Integrase, DNA-binding domain"/>
    <property type="match status" value="1"/>
</dbReference>
<evidence type="ECO:0000256" key="4">
    <source>
        <dbReference type="ARBA" id="ARBA00023172"/>
    </source>
</evidence>
<dbReference type="AlphaFoldDB" id="A0A8G2BEF7"/>
<evidence type="ECO:0000259" key="6">
    <source>
        <dbReference type="PROSITE" id="PS51898"/>
    </source>
</evidence>
<dbReference type="InterPro" id="IPR038488">
    <property type="entry name" value="Integrase_DNA-bd_sf"/>
</dbReference>
<accession>A0A8G2BEF7</accession>
<dbReference type="GO" id="GO:0006310">
    <property type="term" value="P:DNA recombination"/>
    <property type="evidence" value="ECO:0007669"/>
    <property type="project" value="UniProtKB-KW"/>
</dbReference>
<evidence type="ECO:0000256" key="1">
    <source>
        <dbReference type="ARBA" id="ARBA00008857"/>
    </source>
</evidence>
<keyword evidence="3" id="KW-0238">DNA-binding</keyword>
<keyword evidence="2" id="KW-0229">DNA integration</keyword>
<evidence type="ECO:0000256" key="5">
    <source>
        <dbReference type="SAM" id="MobiDB-lite"/>
    </source>
</evidence>
<dbReference type="Pfam" id="PF13356">
    <property type="entry name" value="Arm-DNA-bind_3"/>
    <property type="match status" value="1"/>
</dbReference>
<dbReference type="GO" id="GO:0003677">
    <property type="term" value="F:DNA binding"/>
    <property type="evidence" value="ECO:0007669"/>
    <property type="project" value="UniProtKB-KW"/>
</dbReference>
<dbReference type="GO" id="GO:0015074">
    <property type="term" value="P:DNA integration"/>
    <property type="evidence" value="ECO:0007669"/>
    <property type="project" value="UniProtKB-KW"/>
</dbReference>
<dbReference type="SUPFAM" id="SSF56349">
    <property type="entry name" value="DNA breaking-rejoining enzymes"/>
    <property type="match status" value="1"/>
</dbReference>
<feature type="region of interest" description="Disordered" evidence="5">
    <location>
        <begin position="95"/>
        <end position="115"/>
    </location>
</feature>
<dbReference type="InterPro" id="IPR010998">
    <property type="entry name" value="Integrase_recombinase_N"/>
</dbReference>
<feature type="domain" description="Tyr recombinase" evidence="6">
    <location>
        <begin position="234"/>
        <end position="425"/>
    </location>
</feature>
<dbReference type="RefSeq" id="WP_093147853.1">
    <property type="nucleotide sequence ID" value="NZ_FNBW01000001.1"/>
</dbReference>
<organism evidence="7 8">
    <name type="scientific">Thalassobaculum litoreum DSM 18839</name>
    <dbReference type="NCBI Taxonomy" id="1123362"/>
    <lineage>
        <taxon>Bacteria</taxon>
        <taxon>Pseudomonadati</taxon>
        <taxon>Pseudomonadota</taxon>
        <taxon>Alphaproteobacteria</taxon>
        <taxon>Rhodospirillales</taxon>
        <taxon>Thalassobaculaceae</taxon>
        <taxon>Thalassobaculum</taxon>
    </lineage>
</organism>
<reference evidence="7 8" key="1">
    <citation type="submission" date="2016-10" db="EMBL/GenBank/DDBJ databases">
        <authorList>
            <person name="Varghese N."/>
            <person name="Submissions S."/>
        </authorList>
    </citation>
    <scope>NUCLEOTIDE SEQUENCE [LARGE SCALE GENOMIC DNA]</scope>
    <source>
        <strain evidence="7 8">DSM 18839</strain>
    </source>
</reference>
<evidence type="ECO:0000256" key="3">
    <source>
        <dbReference type="ARBA" id="ARBA00023125"/>
    </source>
</evidence>
<name>A0A8G2BEF7_9PROT</name>
<dbReference type="InterPro" id="IPR013762">
    <property type="entry name" value="Integrase-like_cat_sf"/>
</dbReference>
<dbReference type="OrthoDB" id="7298605at2"/>
<dbReference type="Gene3D" id="1.10.150.130">
    <property type="match status" value="1"/>
</dbReference>
<evidence type="ECO:0000256" key="2">
    <source>
        <dbReference type="ARBA" id="ARBA00022908"/>
    </source>
</evidence>
<dbReference type="PANTHER" id="PTHR30629">
    <property type="entry name" value="PROPHAGE INTEGRASE"/>
    <property type="match status" value="1"/>
</dbReference>
<dbReference type="InterPro" id="IPR002104">
    <property type="entry name" value="Integrase_catalytic"/>
</dbReference>
<dbReference type="Gene3D" id="1.10.443.10">
    <property type="entry name" value="Intergrase catalytic core"/>
    <property type="match status" value="1"/>
</dbReference>
<sequence>MAAKLTVASVNSATAGTARREIRDGGADGLFLVIQPSGAKSWALRYRHRGQPRKLTLGTVPPDAAGSTADPTLGGVLTLTDARALAKIQQAAIARGADPAGERREAKRAANGREAADRDNFVSVAKLFIERYSKPRNRTWMQTARLIGLMPDPNDPAALILAADGPAVTWQRKRVQDITPRDVVDVLDKITARAPILANRTLAALRKLFRWAAHDRLIIPDSPAKGIAPNKETSRDRVLSDVELAEIWSAAGELGPPFAGLVKMLVLTGQRLNEVAGMTWTEIDIDNKLWTIPRTRAKSDREHIVPLSNAAVAVLASLPRIKSTRRFVFTTTGTTAVSGHSRAKHRLDALVDKSRREAAATNEADDMPPWRFHDLRRTMASNMARLGISLQVAEKVLNHTSGSLGGIVAVYNRHAYIEEMRAALDTWGNYVETITSADRGHNIIPLRNTP</sequence>
<dbReference type="InterPro" id="IPR011010">
    <property type="entry name" value="DNA_brk_join_enz"/>
</dbReference>
<keyword evidence="4" id="KW-0233">DNA recombination</keyword>